<dbReference type="STRING" id="658057.SAMN04488032_11510"/>
<accession>A0A1Y5TMC1</accession>
<name>A0A1Y5TMC1_9RHOB</name>
<proteinExistence type="predicted"/>
<keyword evidence="2" id="KW-1185">Reference proteome</keyword>
<dbReference type="OrthoDB" id="7864039at2"/>
<evidence type="ECO:0000313" key="2">
    <source>
        <dbReference type="Proteomes" id="UP000193307"/>
    </source>
</evidence>
<dbReference type="RefSeq" id="WP_085850529.1">
    <property type="nucleotide sequence ID" value="NZ_FNZV01000015.1"/>
</dbReference>
<dbReference type="Proteomes" id="UP000193307">
    <property type="component" value="Unassembled WGS sequence"/>
</dbReference>
<reference evidence="1 2" key="1">
    <citation type="submission" date="2017-03" db="EMBL/GenBank/DDBJ databases">
        <authorList>
            <person name="Afonso C.L."/>
            <person name="Miller P.J."/>
            <person name="Scott M.A."/>
            <person name="Spackman E."/>
            <person name="Goraichik I."/>
            <person name="Dimitrov K.M."/>
            <person name="Suarez D.L."/>
            <person name="Swayne D.E."/>
        </authorList>
    </citation>
    <scope>NUCLEOTIDE SEQUENCE [LARGE SCALE GENOMIC DNA]</scope>
    <source>
        <strain evidence="1 2">CECT 7971</strain>
    </source>
</reference>
<dbReference type="AlphaFoldDB" id="A0A1Y5TMC1"/>
<organism evidence="1 2">
    <name type="scientific">Pacificibacter marinus</name>
    <dbReference type="NCBI Taxonomy" id="658057"/>
    <lineage>
        <taxon>Bacteria</taxon>
        <taxon>Pseudomonadati</taxon>
        <taxon>Pseudomonadota</taxon>
        <taxon>Alphaproteobacteria</taxon>
        <taxon>Rhodobacterales</taxon>
        <taxon>Roseobacteraceae</taxon>
        <taxon>Pacificibacter</taxon>
    </lineage>
</organism>
<sequence length="87" mass="9426">MNGDPIQNLLNRIDQDSDFATKHDAFVAETLECGGSYQAQAGNTFMIDLHGIRVLANSEANAHELWLRAANIQMRRLASLANLGGAA</sequence>
<evidence type="ECO:0000313" key="1">
    <source>
        <dbReference type="EMBL" id="SLN65592.1"/>
    </source>
</evidence>
<gene>
    <name evidence="1" type="ORF">PAM7971_03453</name>
</gene>
<dbReference type="EMBL" id="FWFW01000014">
    <property type="protein sequence ID" value="SLN65592.1"/>
    <property type="molecule type" value="Genomic_DNA"/>
</dbReference>
<protein>
    <submittedName>
        <fullName evidence="1">Uncharacterized protein</fullName>
    </submittedName>
</protein>